<dbReference type="InterPro" id="IPR017871">
    <property type="entry name" value="ABC_transporter-like_CS"/>
</dbReference>
<evidence type="ECO:0000259" key="3">
    <source>
        <dbReference type="PROSITE" id="PS50893"/>
    </source>
</evidence>
<dbReference type="GO" id="GO:0016887">
    <property type="term" value="F:ATP hydrolysis activity"/>
    <property type="evidence" value="ECO:0007669"/>
    <property type="project" value="InterPro"/>
</dbReference>
<dbReference type="InterPro" id="IPR027417">
    <property type="entry name" value="P-loop_NTPase"/>
</dbReference>
<reference evidence="5" key="1">
    <citation type="submission" date="2018-09" db="EMBL/GenBank/DDBJ databases">
        <authorList>
            <person name="Zhu H."/>
        </authorList>
    </citation>
    <scope>NUCLEOTIDE SEQUENCE [LARGE SCALE GENOMIC DNA]</scope>
    <source>
        <strain evidence="5">K1R23-30</strain>
    </source>
</reference>
<dbReference type="EMBL" id="QYUO01000001">
    <property type="protein sequence ID" value="RJF99096.1"/>
    <property type="molecule type" value="Genomic_DNA"/>
</dbReference>
<dbReference type="Gene3D" id="3.40.50.300">
    <property type="entry name" value="P-loop containing nucleotide triphosphate hydrolases"/>
    <property type="match status" value="1"/>
</dbReference>
<dbReference type="GO" id="GO:0005524">
    <property type="term" value="F:ATP binding"/>
    <property type="evidence" value="ECO:0007669"/>
    <property type="project" value="UniProtKB-KW"/>
</dbReference>
<dbReference type="Proteomes" id="UP000265955">
    <property type="component" value="Unassembled WGS sequence"/>
</dbReference>
<dbReference type="OrthoDB" id="8554730at2"/>
<dbReference type="PROSITE" id="PS00211">
    <property type="entry name" value="ABC_TRANSPORTER_1"/>
    <property type="match status" value="1"/>
</dbReference>
<keyword evidence="1" id="KW-0547">Nucleotide-binding</keyword>
<organism evidence="4 5">
    <name type="scientific">Noviherbaspirillum saxi</name>
    <dbReference type="NCBI Taxonomy" id="2320863"/>
    <lineage>
        <taxon>Bacteria</taxon>
        <taxon>Pseudomonadati</taxon>
        <taxon>Pseudomonadota</taxon>
        <taxon>Betaproteobacteria</taxon>
        <taxon>Burkholderiales</taxon>
        <taxon>Oxalobacteraceae</taxon>
        <taxon>Noviherbaspirillum</taxon>
    </lineage>
</organism>
<dbReference type="InterPro" id="IPR039421">
    <property type="entry name" value="Type_1_exporter"/>
</dbReference>
<name>A0A3A3FSS2_9BURK</name>
<protein>
    <submittedName>
        <fullName evidence="4">ATP-binding cassette domain-containing protein</fullName>
    </submittedName>
</protein>
<dbReference type="InterPro" id="IPR003439">
    <property type="entry name" value="ABC_transporter-like_ATP-bd"/>
</dbReference>
<gene>
    <name evidence="4" type="ORF">D3871_11655</name>
</gene>
<evidence type="ECO:0000256" key="2">
    <source>
        <dbReference type="ARBA" id="ARBA00022840"/>
    </source>
</evidence>
<dbReference type="PANTHER" id="PTHR24221:SF654">
    <property type="entry name" value="ATP-BINDING CASSETTE SUB-FAMILY B MEMBER 6"/>
    <property type="match status" value="1"/>
</dbReference>
<accession>A0A3A3FSS2</accession>
<dbReference type="GO" id="GO:0016020">
    <property type="term" value="C:membrane"/>
    <property type="evidence" value="ECO:0007669"/>
    <property type="project" value="TreeGrafter"/>
</dbReference>
<evidence type="ECO:0000313" key="4">
    <source>
        <dbReference type="EMBL" id="RJF99096.1"/>
    </source>
</evidence>
<comment type="caution">
    <text evidence="4">The sequence shown here is derived from an EMBL/GenBank/DDBJ whole genome shotgun (WGS) entry which is preliminary data.</text>
</comment>
<keyword evidence="2 4" id="KW-0067">ATP-binding</keyword>
<evidence type="ECO:0000313" key="5">
    <source>
        <dbReference type="Proteomes" id="UP000265955"/>
    </source>
</evidence>
<evidence type="ECO:0000256" key="1">
    <source>
        <dbReference type="ARBA" id="ARBA00022741"/>
    </source>
</evidence>
<sequence>MQFSKTHGARRTHARDRPARTCLCLSASHAIGVVPQEALLFNDTIAFNIGYGRTGASMDDIIAAAKAAHIHDLIDSLPQKYETPVGERGVMLSGGEKQRIALARAILKNPPLLIFDEATSALDTASEQAIQQELDQLSENRTTLVMAHRLSTVVDATEILVIERGRVIERGTHARLLQQAGAYARLWQLQQRAEDGERFEQEMHPVA</sequence>
<dbReference type="PROSITE" id="PS50893">
    <property type="entry name" value="ABC_TRANSPORTER_2"/>
    <property type="match status" value="1"/>
</dbReference>
<feature type="domain" description="ABC transporter" evidence="3">
    <location>
        <begin position="1"/>
        <end position="189"/>
    </location>
</feature>
<dbReference type="AlphaFoldDB" id="A0A3A3FSS2"/>
<keyword evidence="5" id="KW-1185">Reference proteome</keyword>
<proteinExistence type="predicted"/>
<dbReference type="PANTHER" id="PTHR24221">
    <property type="entry name" value="ATP-BINDING CASSETTE SUB-FAMILY B"/>
    <property type="match status" value="1"/>
</dbReference>
<dbReference type="SUPFAM" id="SSF52540">
    <property type="entry name" value="P-loop containing nucleoside triphosphate hydrolases"/>
    <property type="match status" value="1"/>
</dbReference>
<dbReference type="GO" id="GO:0042626">
    <property type="term" value="F:ATPase-coupled transmembrane transporter activity"/>
    <property type="evidence" value="ECO:0007669"/>
    <property type="project" value="TreeGrafter"/>
</dbReference>
<dbReference type="Pfam" id="PF00005">
    <property type="entry name" value="ABC_tran"/>
    <property type="match status" value="1"/>
</dbReference>